<proteinExistence type="predicted"/>
<name>A0A914RTV0_PAREQ</name>
<protein>
    <submittedName>
        <fullName evidence="2">Uncharacterized protein</fullName>
    </submittedName>
</protein>
<evidence type="ECO:0000313" key="1">
    <source>
        <dbReference type="Proteomes" id="UP000887564"/>
    </source>
</evidence>
<dbReference type="AlphaFoldDB" id="A0A914RTV0"/>
<evidence type="ECO:0000313" key="2">
    <source>
        <dbReference type="WBParaSite" id="PEQ_0000991501-mRNA-1"/>
    </source>
</evidence>
<keyword evidence="1" id="KW-1185">Reference proteome</keyword>
<dbReference type="Proteomes" id="UP000887564">
    <property type="component" value="Unplaced"/>
</dbReference>
<dbReference type="WBParaSite" id="PEQ_0000991501-mRNA-1">
    <property type="protein sequence ID" value="PEQ_0000991501-mRNA-1"/>
    <property type="gene ID" value="PEQ_0000991501"/>
</dbReference>
<reference evidence="2" key="1">
    <citation type="submission" date="2022-11" db="UniProtKB">
        <authorList>
            <consortium name="WormBaseParasite"/>
        </authorList>
    </citation>
    <scope>IDENTIFICATION</scope>
</reference>
<organism evidence="1 2">
    <name type="scientific">Parascaris equorum</name>
    <name type="common">Equine roundworm</name>
    <dbReference type="NCBI Taxonomy" id="6256"/>
    <lineage>
        <taxon>Eukaryota</taxon>
        <taxon>Metazoa</taxon>
        <taxon>Ecdysozoa</taxon>
        <taxon>Nematoda</taxon>
        <taxon>Chromadorea</taxon>
        <taxon>Rhabditida</taxon>
        <taxon>Spirurina</taxon>
        <taxon>Ascaridomorpha</taxon>
        <taxon>Ascaridoidea</taxon>
        <taxon>Ascarididae</taxon>
        <taxon>Parascaris</taxon>
    </lineage>
</organism>
<accession>A0A914RTV0</accession>
<sequence>MDFVGSLAPKYLLIHISAGPLKIWGRGIAKEGIRIFDIVYIFLKATGHPVTRPHVHVKGPEGDVPVKDYFEEDLKVWAFCYMPVVEGSYE</sequence>